<evidence type="ECO:0000256" key="13">
    <source>
        <dbReference type="SAM" id="Phobius"/>
    </source>
</evidence>
<dbReference type="InterPro" id="IPR009057">
    <property type="entry name" value="Homeodomain-like_sf"/>
</dbReference>
<dbReference type="InterPro" id="IPR011123">
    <property type="entry name" value="Y_Y_Y"/>
</dbReference>
<dbReference type="EMBL" id="CP094358">
    <property type="protein sequence ID" value="UOB17806.1"/>
    <property type="molecule type" value="Genomic_DNA"/>
</dbReference>
<keyword evidence="11" id="KW-0804">Transcription</keyword>
<evidence type="ECO:0000256" key="2">
    <source>
        <dbReference type="ARBA" id="ARBA00012438"/>
    </source>
</evidence>
<dbReference type="PANTHER" id="PTHR43547:SF2">
    <property type="entry name" value="HYBRID SIGNAL TRANSDUCTION HISTIDINE KINASE C"/>
    <property type="match status" value="1"/>
</dbReference>
<evidence type="ECO:0000256" key="5">
    <source>
        <dbReference type="ARBA" id="ARBA00022741"/>
    </source>
</evidence>
<dbReference type="Gene3D" id="2.60.40.10">
    <property type="entry name" value="Immunoglobulins"/>
    <property type="match status" value="1"/>
</dbReference>
<gene>
    <name evidence="17" type="ORF">MQE35_00565</name>
</gene>
<dbReference type="Pfam" id="PF07494">
    <property type="entry name" value="Reg_prop"/>
    <property type="match status" value="3"/>
</dbReference>
<dbReference type="Pfam" id="PF12833">
    <property type="entry name" value="HTH_18"/>
    <property type="match status" value="1"/>
</dbReference>
<protein>
    <recommendedName>
        <fullName evidence="2">histidine kinase</fullName>
        <ecNumber evidence="2">2.7.13.3</ecNumber>
    </recommendedName>
</protein>
<evidence type="ECO:0000259" key="14">
    <source>
        <dbReference type="PROSITE" id="PS01124"/>
    </source>
</evidence>
<keyword evidence="7 17" id="KW-0067">ATP-binding</keyword>
<dbReference type="SUPFAM" id="SSF46689">
    <property type="entry name" value="Homeodomain-like"/>
    <property type="match status" value="1"/>
</dbReference>
<sequence length="1368" mass="156589">MLRIVYLSALFFLFSKSIFSQNVNYRFKNISTNNGLSQSSVIAIHQDKIGQMWVGTRDGLNKYDGEKISVYRNKSLDSLSISNDDILCIKEDDKGFLWIGTYNGLNKYDPVQDTFKRFFRIKDKHSLVSNTVWCIEEIDNEIWIGTTNGLSILDKENYKFKPLFYKEKDSSGIQGSFITKILKTNNNDIWIGTSKGLSRLIKRNENEFSFKTYSLGLNKYIKSSELMIQDLLEDDCGNIWIATKAQGIFLFNKQRDEIIKLSNTGRYKDLKAIDFRSLAIDEQNNIWLGANNGIYVISKNGEIEFINKPDLHKVKSIYVDANGSIWVGSYYGGLSLWDISNLNFTSINEKSALLNDNVVSSILSDSENNIFFGTEGGGISIWNRYNNKIKIINKKKFNDLNSDNIKSLMLTKDNHLVIGTFAKGMMAFDLKRNRVNKDYFHANLTGLINESSVYSIKKDIINPDILWIGTFGKGLIRYNSKNKSFYNFDNNSNSDKSLTSNRVRIILQGKGDKLWVGTQKGLNLISPVSDSSAIRVKHFFFDSATNSGVDILTVFEDHHHNIWVGAKSQGLFKFNGKNFERIKIISKENTTEFKSIHSILEDSKGNLWLSSNQGIARYSPNTNETIIYNQTDGLIDNEFNNNSALKLDTNYMYFGGPSGVSCFHPESIHENKYVPQVLLTDFKVKNQSVGINASDSILKKNIAFTKSLTLAYDKANFSINFSIPNFVNSDNNLYSYRLVGLDNEWTTTPHNEAMYTIQNPGIYTFEVKGANNAGIWNDIPTQLKIIVRPAPWRSWWAFTLYALLIGFGLFGLIWFSKSKTKLKHELELEHIENERIEELNKAKLQFFTNISHEFRTPLTLILGPLQQLLIDYKGSNKMHQKLLVIENNAKHLLQLINRLMDFRKLENDKLKLEASEDDIIAFLNNIFLSFTDYAKNRNYEYTFNTTHDKILVYYDSNKLEQVFFNLISNAFKFTKNGGSIAVNIYKDELNVVVEVEDSGIGVPNEHVDKIFERFFELSQNKKTKEDYNKGTGIGLAIAKHIVQLHKGNIEVDNSKDEGTIFRVTLQLGKNHLLDEEIFTAAGENGDEIGQYINQIDQEVYFDNDISDHVIDENNATILIVEDNAPLRSFLKVLLKEEYNIVEAENGKAALKKVMNNMPDLIISDVVMPQMTGTELCVKIKQNIKTSHIPFILLTSRTSQLYRFEGLEKGADVYINKPFDIKEFVLQIKNILESTSRLKNKFSQENSLTPGEITISSLDEELLKKAFRIVEENISNDQFDIPFFCSELGVSRTMLFTKIKAWTNLTPNNFIQEIKMKMAAQLLEQSKTNISQISYKVGFKDPKYFSKCFQKKFGVSPSEYQNKFYGEFD</sequence>
<evidence type="ECO:0000256" key="10">
    <source>
        <dbReference type="ARBA" id="ARBA00023125"/>
    </source>
</evidence>
<dbReference type="Pfam" id="PF00072">
    <property type="entry name" value="Response_reg"/>
    <property type="match status" value="1"/>
</dbReference>
<dbReference type="InterPro" id="IPR011110">
    <property type="entry name" value="Reg_prop"/>
</dbReference>
<evidence type="ECO:0000256" key="3">
    <source>
        <dbReference type="ARBA" id="ARBA00022553"/>
    </source>
</evidence>
<dbReference type="Gene3D" id="1.10.10.60">
    <property type="entry name" value="Homeodomain-like"/>
    <property type="match status" value="1"/>
</dbReference>
<dbReference type="Proteomes" id="UP000831290">
    <property type="component" value="Chromosome"/>
</dbReference>
<keyword evidence="13" id="KW-0812">Transmembrane</keyword>
<dbReference type="FunFam" id="1.10.287.130:FF:000034">
    <property type="entry name" value="Two-component system sensor histidine kinase/response regulator"/>
    <property type="match status" value="1"/>
</dbReference>
<name>A0A9E6ZVZ1_9FLAO</name>
<dbReference type="InterPro" id="IPR011006">
    <property type="entry name" value="CheY-like_superfamily"/>
</dbReference>
<evidence type="ECO:0000256" key="1">
    <source>
        <dbReference type="ARBA" id="ARBA00000085"/>
    </source>
</evidence>
<dbReference type="PROSITE" id="PS50110">
    <property type="entry name" value="RESPONSE_REGULATORY"/>
    <property type="match status" value="1"/>
</dbReference>
<feature type="transmembrane region" description="Helical" evidence="13">
    <location>
        <begin position="795"/>
        <end position="815"/>
    </location>
</feature>
<feature type="domain" description="HTH araC/xylS-type" evidence="14">
    <location>
        <begin position="1263"/>
        <end position="1362"/>
    </location>
</feature>
<dbReference type="InterPro" id="IPR036890">
    <property type="entry name" value="HATPase_C_sf"/>
</dbReference>
<keyword evidence="18" id="KW-1185">Reference proteome</keyword>
<organism evidence="17 18">
    <name type="scientific">Abyssalbus ytuae</name>
    <dbReference type="NCBI Taxonomy" id="2926907"/>
    <lineage>
        <taxon>Bacteria</taxon>
        <taxon>Pseudomonadati</taxon>
        <taxon>Bacteroidota</taxon>
        <taxon>Flavobacteriia</taxon>
        <taxon>Flavobacteriales</taxon>
        <taxon>Flavobacteriaceae</taxon>
        <taxon>Abyssalbus</taxon>
    </lineage>
</organism>
<dbReference type="SUPFAM" id="SSF47384">
    <property type="entry name" value="Homodimeric domain of signal transducing histidine kinase"/>
    <property type="match status" value="1"/>
</dbReference>
<dbReference type="Pfam" id="PF07495">
    <property type="entry name" value="Y_Y_Y"/>
    <property type="match status" value="1"/>
</dbReference>
<keyword evidence="13" id="KW-1133">Transmembrane helix</keyword>
<keyword evidence="13" id="KW-0472">Membrane</keyword>
<dbReference type="SUPFAM" id="SSF101898">
    <property type="entry name" value="NHL repeat"/>
    <property type="match status" value="1"/>
</dbReference>
<dbReference type="Gene3D" id="3.30.565.10">
    <property type="entry name" value="Histidine kinase-like ATPase, C-terminal domain"/>
    <property type="match status" value="1"/>
</dbReference>
<keyword evidence="9" id="KW-0805">Transcription regulation</keyword>
<evidence type="ECO:0000256" key="9">
    <source>
        <dbReference type="ARBA" id="ARBA00023015"/>
    </source>
</evidence>
<dbReference type="FunFam" id="3.30.565.10:FF:000037">
    <property type="entry name" value="Hybrid sensor histidine kinase/response regulator"/>
    <property type="match status" value="1"/>
</dbReference>
<proteinExistence type="predicted"/>
<evidence type="ECO:0000256" key="6">
    <source>
        <dbReference type="ARBA" id="ARBA00022777"/>
    </source>
</evidence>
<keyword evidence="8" id="KW-0902">Two-component regulatory system</keyword>
<dbReference type="PRINTS" id="PR00344">
    <property type="entry name" value="BCTRLSENSOR"/>
</dbReference>
<dbReference type="PROSITE" id="PS50109">
    <property type="entry name" value="HIS_KIN"/>
    <property type="match status" value="1"/>
</dbReference>
<accession>A0A9E6ZVZ1</accession>
<dbReference type="SMART" id="SM00342">
    <property type="entry name" value="HTH_ARAC"/>
    <property type="match status" value="1"/>
</dbReference>
<evidence type="ECO:0000256" key="7">
    <source>
        <dbReference type="ARBA" id="ARBA00022840"/>
    </source>
</evidence>
<dbReference type="Pfam" id="PF00512">
    <property type="entry name" value="HisKA"/>
    <property type="match status" value="1"/>
</dbReference>
<dbReference type="SUPFAM" id="SSF55874">
    <property type="entry name" value="ATPase domain of HSP90 chaperone/DNA topoisomerase II/histidine kinase"/>
    <property type="match status" value="1"/>
</dbReference>
<evidence type="ECO:0000256" key="4">
    <source>
        <dbReference type="ARBA" id="ARBA00022679"/>
    </source>
</evidence>
<dbReference type="KEGG" id="fbm:MQE35_00565"/>
<dbReference type="InterPro" id="IPR003594">
    <property type="entry name" value="HATPase_dom"/>
</dbReference>
<dbReference type="Gene3D" id="3.40.50.2300">
    <property type="match status" value="1"/>
</dbReference>
<dbReference type="InterPro" id="IPR004358">
    <property type="entry name" value="Sig_transdc_His_kin-like_C"/>
</dbReference>
<dbReference type="SMART" id="SM00388">
    <property type="entry name" value="HisKA"/>
    <property type="match status" value="1"/>
</dbReference>
<dbReference type="PROSITE" id="PS00041">
    <property type="entry name" value="HTH_ARAC_FAMILY_1"/>
    <property type="match status" value="1"/>
</dbReference>
<dbReference type="PANTHER" id="PTHR43547">
    <property type="entry name" value="TWO-COMPONENT HISTIDINE KINASE"/>
    <property type="match status" value="1"/>
</dbReference>
<dbReference type="InterPro" id="IPR015943">
    <property type="entry name" value="WD40/YVTN_repeat-like_dom_sf"/>
</dbReference>
<evidence type="ECO:0000256" key="11">
    <source>
        <dbReference type="ARBA" id="ARBA00023163"/>
    </source>
</evidence>
<dbReference type="RefSeq" id="WP_255843551.1">
    <property type="nucleotide sequence ID" value="NZ_CP094358.1"/>
</dbReference>
<dbReference type="GO" id="GO:0000155">
    <property type="term" value="F:phosphorelay sensor kinase activity"/>
    <property type="evidence" value="ECO:0007669"/>
    <property type="project" value="InterPro"/>
</dbReference>
<evidence type="ECO:0000259" key="16">
    <source>
        <dbReference type="PROSITE" id="PS50110"/>
    </source>
</evidence>
<dbReference type="EC" id="2.7.13.3" evidence="2"/>
<dbReference type="GO" id="GO:0003700">
    <property type="term" value="F:DNA-binding transcription factor activity"/>
    <property type="evidence" value="ECO:0007669"/>
    <property type="project" value="InterPro"/>
</dbReference>
<feature type="modified residue" description="4-aspartylphosphate" evidence="12">
    <location>
        <position position="1164"/>
    </location>
</feature>
<dbReference type="InterPro" id="IPR013783">
    <property type="entry name" value="Ig-like_fold"/>
</dbReference>
<keyword evidence="4" id="KW-0808">Transferase</keyword>
<evidence type="ECO:0000313" key="18">
    <source>
        <dbReference type="Proteomes" id="UP000831290"/>
    </source>
</evidence>
<dbReference type="PROSITE" id="PS01124">
    <property type="entry name" value="HTH_ARAC_FAMILY_2"/>
    <property type="match status" value="1"/>
</dbReference>
<evidence type="ECO:0000259" key="15">
    <source>
        <dbReference type="PROSITE" id="PS50109"/>
    </source>
</evidence>
<dbReference type="Gene3D" id="1.10.287.130">
    <property type="match status" value="1"/>
</dbReference>
<evidence type="ECO:0000256" key="8">
    <source>
        <dbReference type="ARBA" id="ARBA00023012"/>
    </source>
</evidence>
<dbReference type="FunFam" id="2.60.40.10:FF:000791">
    <property type="entry name" value="Two-component system sensor histidine kinase/response regulator"/>
    <property type="match status" value="1"/>
</dbReference>
<keyword evidence="5" id="KW-0547">Nucleotide-binding</keyword>
<dbReference type="GO" id="GO:0043565">
    <property type="term" value="F:sequence-specific DNA binding"/>
    <property type="evidence" value="ECO:0007669"/>
    <property type="project" value="InterPro"/>
</dbReference>
<dbReference type="InterPro" id="IPR001789">
    <property type="entry name" value="Sig_transdc_resp-reg_receiver"/>
</dbReference>
<dbReference type="Gene3D" id="2.130.10.10">
    <property type="entry name" value="YVTN repeat-like/Quinoprotein amine dehydrogenase"/>
    <property type="match status" value="2"/>
</dbReference>
<dbReference type="InterPro" id="IPR005467">
    <property type="entry name" value="His_kinase_dom"/>
</dbReference>
<reference evidence="17" key="1">
    <citation type="submission" date="2022-03" db="EMBL/GenBank/DDBJ databases">
        <title>Description of Abyssus ytuae gen. nov., sp. nov., a novel member of the family Flavobacteriaceae isolated from the sediment of Mariana Trench.</title>
        <authorList>
            <person name="Zhang J."/>
            <person name="Xu X."/>
        </authorList>
    </citation>
    <scope>NUCLEOTIDE SEQUENCE</scope>
    <source>
        <strain evidence="17">MT3330</strain>
    </source>
</reference>
<evidence type="ECO:0000313" key="17">
    <source>
        <dbReference type="EMBL" id="UOB17806.1"/>
    </source>
</evidence>
<dbReference type="InterPro" id="IPR018062">
    <property type="entry name" value="HTH_AraC-typ_CS"/>
</dbReference>
<dbReference type="SMART" id="SM00387">
    <property type="entry name" value="HATPase_c"/>
    <property type="match status" value="1"/>
</dbReference>
<dbReference type="SUPFAM" id="SSF52172">
    <property type="entry name" value="CheY-like"/>
    <property type="match status" value="1"/>
</dbReference>
<keyword evidence="3 12" id="KW-0597">Phosphoprotein</keyword>
<comment type="catalytic activity">
    <reaction evidence="1">
        <text>ATP + protein L-histidine = ADP + protein N-phospho-L-histidine.</text>
        <dbReference type="EC" id="2.7.13.3"/>
    </reaction>
</comment>
<dbReference type="SMART" id="SM00448">
    <property type="entry name" value="REC"/>
    <property type="match status" value="1"/>
</dbReference>
<keyword evidence="10" id="KW-0238">DNA-binding</keyword>
<evidence type="ECO:0000256" key="12">
    <source>
        <dbReference type="PROSITE-ProRule" id="PRU00169"/>
    </source>
</evidence>
<dbReference type="InterPro" id="IPR018060">
    <property type="entry name" value="HTH_AraC"/>
</dbReference>
<dbReference type="Pfam" id="PF02518">
    <property type="entry name" value="HATPase_c"/>
    <property type="match status" value="1"/>
</dbReference>
<dbReference type="InterPro" id="IPR036097">
    <property type="entry name" value="HisK_dim/P_sf"/>
</dbReference>
<dbReference type="GO" id="GO:0005524">
    <property type="term" value="F:ATP binding"/>
    <property type="evidence" value="ECO:0007669"/>
    <property type="project" value="UniProtKB-KW"/>
</dbReference>
<dbReference type="InterPro" id="IPR003661">
    <property type="entry name" value="HisK_dim/P_dom"/>
</dbReference>
<feature type="domain" description="Histidine kinase" evidence="15">
    <location>
        <begin position="849"/>
        <end position="1069"/>
    </location>
</feature>
<dbReference type="CDD" id="cd00082">
    <property type="entry name" value="HisKA"/>
    <property type="match status" value="1"/>
</dbReference>
<dbReference type="SUPFAM" id="SSF63829">
    <property type="entry name" value="Calcium-dependent phosphotriesterase"/>
    <property type="match status" value="2"/>
</dbReference>
<feature type="domain" description="Response regulatory" evidence="16">
    <location>
        <begin position="1116"/>
        <end position="1231"/>
    </location>
</feature>
<keyword evidence="6" id="KW-0418">Kinase</keyword>